<evidence type="ECO:0000256" key="2">
    <source>
        <dbReference type="ARBA" id="ARBA00005011"/>
    </source>
</evidence>
<evidence type="ECO:0000256" key="6">
    <source>
        <dbReference type="ARBA" id="ARBA00022679"/>
    </source>
</evidence>
<dbReference type="CDD" id="cd00609">
    <property type="entry name" value="AAT_like"/>
    <property type="match status" value="1"/>
</dbReference>
<evidence type="ECO:0000256" key="1">
    <source>
        <dbReference type="ARBA" id="ARBA00001933"/>
    </source>
</evidence>
<dbReference type="InterPro" id="IPR050106">
    <property type="entry name" value="HistidinolP_aminotransfase"/>
</dbReference>
<comment type="similarity">
    <text evidence="3 9">Belongs to the class-II pyridoxal-phosphate-dependent aminotransferase family. Histidinol-phosphate aminotransferase subfamily.</text>
</comment>
<dbReference type="PANTHER" id="PTHR43643:SF3">
    <property type="entry name" value="HISTIDINOL-PHOSPHATE AMINOTRANSFERASE"/>
    <property type="match status" value="1"/>
</dbReference>
<dbReference type="Gene3D" id="3.90.1150.10">
    <property type="entry name" value="Aspartate Aminotransferase, domain 1"/>
    <property type="match status" value="1"/>
</dbReference>
<reference evidence="11 12" key="1">
    <citation type="submission" date="2020-10" db="EMBL/GenBank/DDBJ databases">
        <title>Complete genome sequence of Paludibaculum fermentans P105T, a facultatively anaerobic acidobacterium capable of dissimilatory Fe(III) reduction.</title>
        <authorList>
            <person name="Dedysh S.N."/>
            <person name="Beletsky A.V."/>
            <person name="Kulichevskaya I.S."/>
            <person name="Mardanov A.V."/>
            <person name="Ravin N.V."/>
        </authorList>
    </citation>
    <scope>NUCLEOTIDE SEQUENCE [LARGE SCALE GENOMIC DNA]</scope>
    <source>
        <strain evidence="11 12">P105</strain>
    </source>
</reference>
<dbReference type="InterPro" id="IPR015422">
    <property type="entry name" value="PyrdxlP-dep_Trfase_small"/>
</dbReference>
<keyword evidence="9" id="KW-0028">Amino-acid biosynthesis</keyword>
<evidence type="ECO:0000256" key="3">
    <source>
        <dbReference type="ARBA" id="ARBA00007970"/>
    </source>
</evidence>
<evidence type="ECO:0000313" key="12">
    <source>
        <dbReference type="Proteomes" id="UP000593892"/>
    </source>
</evidence>
<dbReference type="InterPro" id="IPR004839">
    <property type="entry name" value="Aminotransferase_I/II_large"/>
</dbReference>
<keyword evidence="7 9" id="KW-0663">Pyridoxal phosphate</keyword>
<dbReference type="EMBL" id="CP063849">
    <property type="protein sequence ID" value="QOY89593.1"/>
    <property type="molecule type" value="Genomic_DNA"/>
</dbReference>
<feature type="domain" description="Aminotransferase class I/classII large" evidence="10">
    <location>
        <begin position="34"/>
        <end position="349"/>
    </location>
</feature>
<dbReference type="RefSeq" id="WP_194451255.1">
    <property type="nucleotide sequence ID" value="NZ_CP063849.1"/>
</dbReference>
<name>A0A7S7NTS3_PALFE</name>
<dbReference type="SUPFAM" id="SSF53383">
    <property type="entry name" value="PLP-dependent transferases"/>
    <property type="match status" value="1"/>
</dbReference>
<dbReference type="GO" id="GO:0000105">
    <property type="term" value="P:L-histidine biosynthetic process"/>
    <property type="evidence" value="ECO:0007669"/>
    <property type="project" value="UniProtKB-UniRule"/>
</dbReference>
<comment type="pathway">
    <text evidence="2 9">Amino-acid biosynthesis; L-histidine biosynthesis; L-histidine from 5-phospho-alpha-D-ribose 1-diphosphate: step 7/9.</text>
</comment>
<dbReference type="NCBIfam" id="TIGR01141">
    <property type="entry name" value="hisC"/>
    <property type="match status" value="1"/>
</dbReference>
<keyword evidence="6 9" id="KW-0808">Transferase</keyword>
<dbReference type="EC" id="2.6.1.9" evidence="9"/>
<comment type="cofactor">
    <cofactor evidence="1 9">
        <name>pyridoxal 5'-phosphate</name>
        <dbReference type="ChEBI" id="CHEBI:597326"/>
    </cofactor>
</comment>
<keyword evidence="12" id="KW-1185">Reference proteome</keyword>
<accession>A0A7S7NTS3</accession>
<keyword evidence="5 9" id="KW-0032">Aminotransferase</keyword>
<evidence type="ECO:0000259" key="10">
    <source>
        <dbReference type="Pfam" id="PF00155"/>
    </source>
</evidence>
<organism evidence="11 12">
    <name type="scientific">Paludibaculum fermentans</name>
    <dbReference type="NCBI Taxonomy" id="1473598"/>
    <lineage>
        <taxon>Bacteria</taxon>
        <taxon>Pseudomonadati</taxon>
        <taxon>Acidobacteriota</taxon>
        <taxon>Terriglobia</taxon>
        <taxon>Bryobacterales</taxon>
        <taxon>Bryobacteraceae</taxon>
        <taxon>Paludibaculum</taxon>
    </lineage>
</organism>
<feature type="modified residue" description="N6-(pyridoxal phosphate)lysine" evidence="9">
    <location>
        <position position="221"/>
    </location>
</feature>
<evidence type="ECO:0000313" key="11">
    <source>
        <dbReference type="EMBL" id="QOY89593.1"/>
    </source>
</evidence>
<protein>
    <recommendedName>
        <fullName evidence="9">Histidinol-phosphate aminotransferase</fullName>
        <ecNumber evidence="9">2.6.1.9</ecNumber>
    </recommendedName>
    <alternativeName>
        <fullName evidence="9">Imidazole acetol-phosphate transaminase</fullName>
    </alternativeName>
</protein>
<evidence type="ECO:0000256" key="7">
    <source>
        <dbReference type="ARBA" id="ARBA00022898"/>
    </source>
</evidence>
<dbReference type="UniPathway" id="UPA00031">
    <property type="reaction ID" value="UER00012"/>
</dbReference>
<dbReference type="Proteomes" id="UP000593892">
    <property type="component" value="Chromosome"/>
</dbReference>
<dbReference type="GO" id="GO:0030170">
    <property type="term" value="F:pyridoxal phosphate binding"/>
    <property type="evidence" value="ECO:0007669"/>
    <property type="project" value="InterPro"/>
</dbReference>
<keyword evidence="9" id="KW-0368">Histidine biosynthesis</keyword>
<proteinExistence type="inferred from homology"/>
<dbReference type="InterPro" id="IPR005861">
    <property type="entry name" value="HisP_aminotrans"/>
</dbReference>
<sequence>MPLVPPYIEALRPYVAGMSPEEARRRYNLEHVDKLASNENPLGPSPLAIEAMQRSLAGLNFYPSGGVELRRRLAELYEVKIENVIAGSGSEGIMANIIRTFLLDDDEVLTTENAFIGFRVLAQSRGIAYRTVPYQDWRYDLPALAAAITEKTKIVYLANPNNPTGTIFTRHEFDEFYRHVPERVLIILDEAYFEYAKDHPKYPDSMHYRYDNVITLRTFSKIYGLAGIRIGYGFAHENLIANLLKVKLPFEPSTVAQAAGIAALDDREFLHRSLELNARGLRMMTQAFQEMQLDVVQSQANFVMLPMSTPEQADRIATSLLSQGTIVRPLKAFGLPACLRISTGAMDANERCVEHMRRAVMEEKSCPSPTSSR</sequence>
<dbReference type="Gene3D" id="3.40.640.10">
    <property type="entry name" value="Type I PLP-dependent aspartate aminotransferase-like (Major domain)"/>
    <property type="match status" value="1"/>
</dbReference>
<evidence type="ECO:0000256" key="4">
    <source>
        <dbReference type="ARBA" id="ARBA00011738"/>
    </source>
</evidence>
<evidence type="ECO:0000256" key="9">
    <source>
        <dbReference type="HAMAP-Rule" id="MF_01023"/>
    </source>
</evidence>
<dbReference type="GO" id="GO:0004400">
    <property type="term" value="F:histidinol-phosphate transaminase activity"/>
    <property type="evidence" value="ECO:0007669"/>
    <property type="project" value="UniProtKB-UniRule"/>
</dbReference>
<dbReference type="InterPro" id="IPR015421">
    <property type="entry name" value="PyrdxlP-dep_Trfase_major"/>
</dbReference>
<gene>
    <name evidence="9" type="primary">hisC</name>
    <name evidence="11" type="ORF">IRI77_06475</name>
</gene>
<evidence type="ECO:0000256" key="5">
    <source>
        <dbReference type="ARBA" id="ARBA00022576"/>
    </source>
</evidence>
<dbReference type="Pfam" id="PF00155">
    <property type="entry name" value="Aminotran_1_2"/>
    <property type="match status" value="1"/>
</dbReference>
<comment type="subunit">
    <text evidence="4 9">Homodimer.</text>
</comment>
<comment type="catalytic activity">
    <reaction evidence="8 9">
        <text>L-histidinol phosphate + 2-oxoglutarate = 3-(imidazol-4-yl)-2-oxopropyl phosphate + L-glutamate</text>
        <dbReference type="Rhea" id="RHEA:23744"/>
        <dbReference type="ChEBI" id="CHEBI:16810"/>
        <dbReference type="ChEBI" id="CHEBI:29985"/>
        <dbReference type="ChEBI" id="CHEBI:57766"/>
        <dbReference type="ChEBI" id="CHEBI:57980"/>
        <dbReference type="EC" id="2.6.1.9"/>
    </reaction>
</comment>
<evidence type="ECO:0000256" key="8">
    <source>
        <dbReference type="ARBA" id="ARBA00047481"/>
    </source>
</evidence>
<dbReference type="PANTHER" id="PTHR43643">
    <property type="entry name" value="HISTIDINOL-PHOSPHATE AMINOTRANSFERASE 2"/>
    <property type="match status" value="1"/>
</dbReference>
<dbReference type="InterPro" id="IPR015424">
    <property type="entry name" value="PyrdxlP-dep_Trfase"/>
</dbReference>
<dbReference type="HAMAP" id="MF_01023">
    <property type="entry name" value="HisC_aminotrans_2"/>
    <property type="match status" value="1"/>
</dbReference>
<dbReference type="AlphaFoldDB" id="A0A7S7NTS3"/>
<dbReference type="KEGG" id="pfer:IRI77_06475"/>